<dbReference type="RefSeq" id="WP_048099531.1">
    <property type="nucleotide sequence ID" value="NZ_JFZT01000039.1"/>
</dbReference>
<evidence type="ECO:0000313" key="4">
    <source>
        <dbReference type="Proteomes" id="UP000024332"/>
    </source>
</evidence>
<dbReference type="Pfam" id="PF06094">
    <property type="entry name" value="GGACT"/>
    <property type="match status" value="2"/>
</dbReference>
<comment type="similarity">
    <text evidence="1">Belongs to the gamma-glutamylcyclotransferase family.</text>
</comment>
<dbReference type="PANTHER" id="PTHR12510:SF4">
    <property type="entry name" value="GAMMA-GLUTAMYLAMINECYCLOTRANSFERASE"/>
    <property type="match status" value="1"/>
</dbReference>
<keyword evidence="4" id="KW-1185">Reference proteome</keyword>
<name>A0A031LMY7_9CREN</name>
<evidence type="ECO:0000256" key="1">
    <source>
        <dbReference type="ARBA" id="ARBA00008861"/>
    </source>
</evidence>
<dbReference type="InterPro" id="IPR039126">
    <property type="entry name" value="GGACT"/>
</dbReference>
<gene>
    <name evidence="3" type="ORF">CM19_06550</name>
</gene>
<dbReference type="GO" id="GO:0061929">
    <property type="term" value="F:gamma-glutamylaminecyclotransferase activity"/>
    <property type="evidence" value="ECO:0007669"/>
    <property type="project" value="InterPro"/>
</dbReference>
<dbReference type="OrthoDB" id="100169at2157"/>
<accession>A0A031LMY7</accession>
<dbReference type="GO" id="GO:0005829">
    <property type="term" value="C:cytosol"/>
    <property type="evidence" value="ECO:0007669"/>
    <property type="project" value="TreeGrafter"/>
</dbReference>
<dbReference type="AlphaFoldDB" id="A0A031LMY7"/>
<dbReference type="CDD" id="cd06661">
    <property type="entry name" value="GGCT_like"/>
    <property type="match status" value="2"/>
</dbReference>
<dbReference type="InterPro" id="IPR009288">
    <property type="entry name" value="AIG2-like_dom"/>
</dbReference>
<dbReference type="Gene3D" id="3.10.490.10">
    <property type="entry name" value="Gamma-glutamyl cyclotransferase-like"/>
    <property type="match status" value="2"/>
</dbReference>
<sequence>MYIFVYGSLRYGYELHHLLKDKRLVGLGFIEGYKMLDLGNYPGIIRGDGIVWGEVYDIDEQLLMLLDEVEDYRGKPDDLYVREKTTVFFDQKRRFYLDNVYMYKYNQYNAGFKEIESGDYSRWSGMPVLTNYFAYAENTNLEILKERGVKNILAQLKGYLDGYRLIFNVKCKYGYCANLKEEHEAKVCGYIYVVLEDELSVLDKAEEHLVKYIRDIVKVKDEEGKVYFASTYVYDIKDKNMKPSEEYLKIIREGLGRLWGRDCISTGL</sequence>
<dbReference type="Proteomes" id="UP000024332">
    <property type="component" value="Unassembled WGS sequence"/>
</dbReference>
<evidence type="ECO:0000259" key="2">
    <source>
        <dbReference type="Pfam" id="PF06094"/>
    </source>
</evidence>
<dbReference type="PANTHER" id="PTHR12510">
    <property type="entry name" value="TROPONIN C-AKIN-1 PROTEIN"/>
    <property type="match status" value="1"/>
</dbReference>
<evidence type="ECO:0000313" key="3">
    <source>
        <dbReference type="EMBL" id="EZQ07013.1"/>
    </source>
</evidence>
<comment type="caution">
    <text evidence="3">The sequence shown here is derived from an EMBL/GenBank/DDBJ whole genome shotgun (WGS) entry which is preliminary data.</text>
</comment>
<organism evidence="3 4">
    <name type="scientific">Candidatus Acidianus copahuensis</name>
    <dbReference type="NCBI Taxonomy" id="1160895"/>
    <lineage>
        <taxon>Archaea</taxon>
        <taxon>Thermoproteota</taxon>
        <taxon>Thermoprotei</taxon>
        <taxon>Sulfolobales</taxon>
        <taxon>Sulfolobaceae</taxon>
        <taxon>Acidianus</taxon>
    </lineage>
</organism>
<keyword evidence="3" id="KW-0808">Transferase</keyword>
<dbReference type="STRING" id="1160895.CM19_06550"/>
<dbReference type="GO" id="GO:0016740">
    <property type="term" value="F:transferase activity"/>
    <property type="evidence" value="ECO:0007669"/>
    <property type="project" value="UniProtKB-KW"/>
</dbReference>
<proteinExistence type="inferred from homology"/>
<feature type="domain" description="Gamma-glutamylcyclotransferase AIG2-like" evidence="2">
    <location>
        <begin position="3"/>
        <end position="121"/>
    </location>
</feature>
<reference evidence="3 4" key="1">
    <citation type="submission" date="2014-03" db="EMBL/GenBank/DDBJ databases">
        <title>Draft genome sequence of the novel thermoacidophilic archaea Acidianus copahuensis ALE1 strain, isolated from Copahue volcanic area in Neuquen Argentina.</title>
        <authorList>
            <person name="Urbieta M.S."/>
            <person name="Rascovan N."/>
            <person name="Castro C."/>
            <person name="Revale S."/>
            <person name="Giaveno M.A."/>
            <person name="Vazquez M.P."/>
            <person name="Donati E.R."/>
        </authorList>
    </citation>
    <scope>NUCLEOTIDE SEQUENCE [LARGE SCALE GENOMIC DNA]</scope>
    <source>
        <strain evidence="3 4">ALE1</strain>
    </source>
</reference>
<feature type="domain" description="Gamma-glutamylcyclotransferase AIG2-like" evidence="2">
    <location>
        <begin position="151"/>
        <end position="247"/>
    </location>
</feature>
<dbReference type="InterPro" id="IPR013024">
    <property type="entry name" value="GGCT-like"/>
</dbReference>
<dbReference type="EMBL" id="JFZT01000039">
    <property type="protein sequence ID" value="EZQ07013.1"/>
    <property type="molecule type" value="Genomic_DNA"/>
</dbReference>
<dbReference type="InterPro" id="IPR036568">
    <property type="entry name" value="GGCT-like_sf"/>
</dbReference>
<dbReference type="SUPFAM" id="SSF110857">
    <property type="entry name" value="Gamma-glutamyl cyclotransferase-like"/>
    <property type="match status" value="2"/>
</dbReference>
<protein>
    <submittedName>
        <fullName evidence="3">Gamma-glutamyl cyclotransferase</fullName>
    </submittedName>
</protein>